<organism evidence="1">
    <name type="scientific">Anguilla anguilla</name>
    <name type="common">European freshwater eel</name>
    <name type="synonym">Muraena anguilla</name>
    <dbReference type="NCBI Taxonomy" id="7936"/>
    <lineage>
        <taxon>Eukaryota</taxon>
        <taxon>Metazoa</taxon>
        <taxon>Chordata</taxon>
        <taxon>Craniata</taxon>
        <taxon>Vertebrata</taxon>
        <taxon>Euteleostomi</taxon>
        <taxon>Actinopterygii</taxon>
        <taxon>Neopterygii</taxon>
        <taxon>Teleostei</taxon>
        <taxon>Anguilliformes</taxon>
        <taxon>Anguillidae</taxon>
        <taxon>Anguilla</taxon>
    </lineage>
</organism>
<proteinExistence type="predicted"/>
<evidence type="ECO:0000313" key="1">
    <source>
        <dbReference type="EMBL" id="JAH31737.1"/>
    </source>
</evidence>
<name>A0A0E9RSF7_ANGAN</name>
<dbReference type="EMBL" id="GBXM01076840">
    <property type="protein sequence ID" value="JAH31737.1"/>
    <property type="molecule type" value="Transcribed_RNA"/>
</dbReference>
<reference evidence="1" key="1">
    <citation type="submission" date="2014-11" db="EMBL/GenBank/DDBJ databases">
        <authorList>
            <person name="Amaro Gonzalez C."/>
        </authorList>
    </citation>
    <scope>NUCLEOTIDE SEQUENCE</scope>
</reference>
<sequence>MLPINDIYLCFHLIHTYPIKKVNSNSLTTEINIYFTSRHKMKKHFEFQLSTQEEHRTTE</sequence>
<protein>
    <submittedName>
        <fullName evidence="1">Uncharacterized protein</fullName>
    </submittedName>
</protein>
<reference evidence="1" key="2">
    <citation type="journal article" date="2015" name="Fish Shellfish Immunol.">
        <title>Early steps in the European eel (Anguilla anguilla)-Vibrio vulnificus interaction in the gills: Role of the RtxA13 toxin.</title>
        <authorList>
            <person name="Callol A."/>
            <person name="Pajuelo D."/>
            <person name="Ebbesson L."/>
            <person name="Teles M."/>
            <person name="MacKenzie S."/>
            <person name="Amaro C."/>
        </authorList>
    </citation>
    <scope>NUCLEOTIDE SEQUENCE</scope>
</reference>
<accession>A0A0E9RSF7</accession>
<dbReference type="AlphaFoldDB" id="A0A0E9RSF7"/>